<feature type="transmembrane region" description="Helical" evidence="6">
    <location>
        <begin position="453"/>
        <end position="470"/>
    </location>
</feature>
<protein>
    <submittedName>
        <fullName evidence="8">DNA internalization-related competence protein ComEC/Rec2</fullName>
    </submittedName>
</protein>
<feature type="transmembrane region" description="Helical" evidence="6">
    <location>
        <begin position="54"/>
        <end position="72"/>
    </location>
</feature>
<accession>A0A179EVE0</accession>
<evidence type="ECO:0000256" key="6">
    <source>
        <dbReference type="SAM" id="Phobius"/>
    </source>
</evidence>
<gene>
    <name evidence="8" type="ORF">A6E74_02070</name>
</gene>
<dbReference type="RefSeq" id="WP_067481285.1">
    <property type="nucleotide sequence ID" value="NZ_LWMN01000001.1"/>
</dbReference>
<dbReference type="PANTHER" id="PTHR30619">
    <property type="entry name" value="DNA INTERNALIZATION/COMPETENCE PROTEIN COMEC/REC2"/>
    <property type="match status" value="1"/>
</dbReference>
<dbReference type="InterPro" id="IPR035681">
    <property type="entry name" value="ComA-like_MBL"/>
</dbReference>
<dbReference type="AlphaFoldDB" id="A0A179EVE0"/>
<dbReference type="InterPro" id="IPR036866">
    <property type="entry name" value="RibonucZ/Hydroxyglut_hydro"/>
</dbReference>
<feature type="domain" description="Metallo-beta-lactamase" evidence="7">
    <location>
        <begin position="508"/>
        <end position="716"/>
    </location>
</feature>
<dbReference type="Gene3D" id="3.60.15.10">
    <property type="entry name" value="Ribonuclease Z/Hydroxyacylglutathione hydrolase-like"/>
    <property type="match status" value="1"/>
</dbReference>
<sequence length="766" mass="87868">MNTFSLKLCLVQNRLIFPALISGLISLSYYTESWQYRLIFASLFFWICLKEDRSILFLSLVGGALVFSSCLFSEKPAIQPKVSTSSSFMINTDTMRESGDFITLIGTLIDEKQQKIQLSYRVQSEEELIQIKNLRGTAFILWASGEFEEPERARNPYNFDQTAYFKSQRIMGKFIIQKVKKIQEHHTWRNFLQRKRAAGIMHVKKHLPDKVGVYVNALLFGYKDATFTDSQEVYQETGLLHLFSLSGLHIQVYLGWIYYVFRRLGGTVQENTGFLLIITLCYVVLSGGSVSILRASFLFLLRLVGKCFKLRLSAMDRFAVVMWLLLLLEPLTLYQTGGQLSLWFSFLFIILPLSERRQGIFQYFMKLAIFSIVMMPLIIWHFFQWPIFGMFLTLLFLPLFEYLLLPLVVSIFFLHNYLPSSLLFALNEGLGYLEQLTKQLTFGNLIVGRPDSLLFLLTMVYLLSLHTISFRKNDLFKRMILSFFVPFILCHGTKFDLTTSVTFIDVGQGDSILLKAPNGRENVLIDTGGKLSFNKEKWRERPKRAYSDYNLVPFLKGQGIRTIHRLILTHDDTDHVGELANLAKHFTIETIFIGKGSGKTKEVKNQLNQLKKQGTIVQEIGAGQEITGYFGLRVLAPLSQGKGENEDSVVLLAEVNQRKFLFLGDLDQTTEEKIAKRYPLLRADIVKLGHHGSRSSTSPLLMSQLQAKLAIISCGANNLYGHPHQEVLTSLTKQHIAYRRTDEEGMIRFLWKPFDVAEEIQTMEGW</sequence>
<dbReference type="EMBL" id="LWMN01000001">
    <property type="protein sequence ID" value="OAQ57178.1"/>
    <property type="molecule type" value="Genomic_DNA"/>
</dbReference>
<feature type="transmembrane region" description="Helical" evidence="6">
    <location>
        <begin position="273"/>
        <end position="301"/>
    </location>
</feature>
<keyword evidence="3 6" id="KW-0812">Transmembrane</keyword>
<dbReference type="NCBIfam" id="TIGR00360">
    <property type="entry name" value="ComEC_N-term"/>
    <property type="match status" value="1"/>
</dbReference>
<comment type="caution">
    <text evidence="8">The sequence shown here is derived from an EMBL/GenBank/DDBJ whole genome shotgun (WGS) entry which is preliminary data.</text>
</comment>
<name>A0A179EVE0_ENTTH</name>
<dbReference type="InterPro" id="IPR004477">
    <property type="entry name" value="ComEC_N"/>
</dbReference>
<dbReference type="NCBIfam" id="TIGR00361">
    <property type="entry name" value="ComEC_Rec2"/>
    <property type="match status" value="1"/>
</dbReference>
<evidence type="ECO:0000256" key="3">
    <source>
        <dbReference type="ARBA" id="ARBA00022692"/>
    </source>
</evidence>
<evidence type="ECO:0000256" key="4">
    <source>
        <dbReference type="ARBA" id="ARBA00022989"/>
    </source>
</evidence>
<dbReference type="SUPFAM" id="SSF56281">
    <property type="entry name" value="Metallo-hydrolase/oxidoreductase"/>
    <property type="match status" value="1"/>
</dbReference>
<feature type="transmembrane region" description="Helical" evidence="6">
    <location>
        <begin position="239"/>
        <end position="261"/>
    </location>
</feature>
<keyword evidence="5 6" id="KW-0472">Membrane</keyword>
<dbReference type="Pfam" id="PF03772">
    <property type="entry name" value="Competence"/>
    <property type="match status" value="1"/>
</dbReference>
<evidence type="ECO:0000313" key="9">
    <source>
        <dbReference type="Proteomes" id="UP000078516"/>
    </source>
</evidence>
<feature type="transmembrane region" description="Helical" evidence="6">
    <location>
        <begin position="363"/>
        <end position="383"/>
    </location>
</feature>
<dbReference type="InterPro" id="IPR004797">
    <property type="entry name" value="Competence_ComEC/Rec2"/>
</dbReference>
<dbReference type="CDD" id="cd07731">
    <property type="entry name" value="ComA-like_MBL-fold"/>
    <property type="match status" value="1"/>
</dbReference>
<feature type="transmembrane region" description="Helical" evidence="6">
    <location>
        <begin position="332"/>
        <end position="351"/>
    </location>
</feature>
<dbReference type="InterPro" id="IPR052159">
    <property type="entry name" value="Competence_DNA_uptake"/>
</dbReference>
<proteinExistence type="predicted"/>
<keyword evidence="2" id="KW-1003">Cell membrane</keyword>
<comment type="subcellular location">
    <subcellularLocation>
        <location evidence="1">Cell membrane</location>
        <topology evidence="1">Multi-pass membrane protein</topology>
    </subcellularLocation>
</comment>
<keyword evidence="4 6" id="KW-1133">Transmembrane helix</keyword>
<dbReference type="Proteomes" id="UP000078516">
    <property type="component" value="Unassembled WGS sequence"/>
</dbReference>
<feature type="transmembrane region" description="Helical" evidence="6">
    <location>
        <begin position="15"/>
        <end position="34"/>
    </location>
</feature>
<dbReference type="GO" id="GO:0030420">
    <property type="term" value="P:establishment of competence for transformation"/>
    <property type="evidence" value="ECO:0007669"/>
    <property type="project" value="InterPro"/>
</dbReference>
<dbReference type="InterPro" id="IPR001279">
    <property type="entry name" value="Metallo-B-lactamas"/>
</dbReference>
<dbReference type="Pfam" id="PF00753">
    <property type="entry name" value="Lactamase_B"/>
    <property type="match status" value="1"/>
</dbReference>
<evidence type="ECO:0000259" key="7">
    <source>
        <dbReference type="SMART" id="SM00849"/>
    </source>
</evidence>
<organism evidence="8 9">
    <name type="scientific">Enterococcus thailandicus</name>
    <dbReference type="NCBI Taxonomy" id="417368"/>
    <lineage>
        <taxon>Bacteria</taxon>
        <taxon>Bacillati</taxon>
        <taxon>Bacillota</taxon>
        <taxon>Bacilli</taxon>
        <taxon>Lactobacillales</taxon>
        <taxon>Enterococcaceae</taxon>
        <taxon>Enterococcus</taxon>
    </lineage>
</organism>
<feature type="transmembrane region" description="Helical" evidence="6">
    <location>
        <begin position="389"/>
        <end position="409"/>
    </location>
</feature>
<evidence type="ECO:0000313" key="8">
    <source>
        <dbReference type="EMBL" id="OAQ57178.1"/>
    </source>
</evidence>
<evidence type="ECO:0000256" key="2">
    <source>
        <dbReference type="ARBA" id="ARBA00022475"/>
    </source>
</evidence>
<dbReference type="PANTHER" id="PTHR30619:SF1">
    <property type="entry name" value="RECOMBINATION PROTEIN 2"/>
    <property type="match status" value="1"/>
</dbReference>
<evidence type="ECO:0000256" key="1">
    <source>
        <dbReference type="ARBA" id="ARBA00004651"/>
    </source>
</evidence>
<keyword evidence="9" id="KW-1185">Reference proteome</keyword>
<dbReference type="SMART" id="SM00849">
    <property type="entry name" value="Lactamase_B"/>
    <property type="match status" value="1"/>
</dbReference>
<evidence type="ECO:0000256" key="5">
    <source>
        <dbReference type="ARBA" id="ARBA00023136"/>
    </source>
</evidence>
<reference evidence="8 9" key="1">
    <citation type="submission" date="2016-04" db="EMBL/GenBank/DDBJ databases">
        <title>Draft genome of an Enterococcus thailandicus strain isolated from bovine feces.</title>
        <authorList>
            <person name="Beukers A.G."/>
            <person name="Zaheer R."/>
            <person name="Goji N."/>
            <person name="Cook S.R."/>
            <person name="Amoako K."/>
            <person name="Chaves A.V."/>
            <person name="Ward M.P."/>
            <person name="Mcallister T.A."/>
        </authorList>
    </citation>
    <scope>NUCLEOTIDE SEQUENCE [LARGE SCALE GENOMIC DNA]</scope>
    <source>
        <strain evidence="8 9">F0711D 46</strain>
    </source>
</reference>
<dbReference type="GO" id="GO:0005886">
    <property type="term" value="C:plasma membrane"/>
    <property type="evidence" value="ECO:0007669"/>
    <property type="project" value="UniProtKB-SubCell"/>
</dbReference>